<dbReference type="AlphaFoldDB" id="A0A2K1KSQ1"/>
<dbReference type="EnsemblPlants" id="Pp3c3_610V3.1">
    <property type="protein sequence ID" value="PAC:32944377.CDS.1"/>
    <property type="gene ID" value="Pp3c3_610"/>
</dbReference>
<gene>
    <name evidence="1" type="ORF">PHYPA_003816</name>
</gene>
<evidence type="ECO:0000313" key="1">
    <source>
        <dbReference type="EMBL" id="PNR56824.1"/>
    </source>
</evidence>
<dbReference type="EMBL" id="ABEU02000003">
    <property type="protein sequence ID" value="PNR56824.1"/>
    <property type="molecule type" value="Genomic_DNA"/>
</dbReference>
<reference evidence="1 3" key="2">
    <citation type="journal article" date="2018" name="Plant J.">
        <title>The Physcomitrella patens chromosome-scale assembly reveals moss genome structure and evolution.</title>
        <authorList>
            <person name="Lang D."/>
            <person name="Ullrich K.K."/>
            <person name="Murat F."/>
            <person name="Fuchs J."/>
            <person name="Jenkins J."/>
            <person name="Haas F.B."/>
            <person name="Piednoel M."/>
            <person name="Gundlach H."/>
            <person name="Van Bel M."/>
            <person name="Meyberg R."/>
            <person name="Vives C."/>
            <person name="Morata J."/>
            <person name="Symeonidi A."/>
            <person name="Hiss M."/>
            <person name="Muchero W."/>
            <person name="Kamisugi Y."/>
            <person name="Saleh O."/>
            <person name="Blanc G."/>
            <person name="Decker E.L."/>
            <person name="van Gessel N."/>
            <person name="Grimwood J."/>
            <person name="Hayes R.D."/>
            <person name="Graham S.W."/>
            <person name="Gunter L.E."/>
            <person name="McDaniel S.F."/>
            <person name="Hoernstein S.N.W."/>
            <person name="Larsson A."/>
            <person name="Li F.W."/>
            <person name="Perroud P.F."/>
            <person name="Phillips J."/>
            <person name="Ranjan P."/>
            <person name="Rokshar D.S."/>
            <person name="Rothfels C.J."/>
            <person name="Schneider L."/>
            <person name="Shu S."/>
            <person name="Stevenson D.W."/>
            <person name="Thummler F."/>
            <person name="Tillich M."/>
            <person name="Villarreal Aguilar J.C."/>
            <person name="Widiez T."/>
            <person name="Wong G.K."/>
            <person name="Wymore A."/>
            <person name="Zhang Y."/>
            <person name="Zimmer A.D."/>
            <person name="Quatrano R.S."/>
            <person name="Mayer K.F.X."/>
            <person name="Goodstein D."/>
            <person name="Casacuberta J.M."/>
            <person name="Vandepoele K."/>
            <person name="Reski R."/>
            <person name="Cuming A.C."/>
            <person name="Tuskan G.A."/>
            <person name="Maumus F."/>
            <person name="Salse J."/>
            <person name="Schmutz J."/>
            <person name="Rensing S.A."/>
        </authorList>
    </citation>
    <scope>NUCLEOTIDE SEQUENCE [LARGE SCALE GENOMIC DNA]</scope>
    <source>
        <strain evidence="2 3">cv. Gransden 2004</strain>
    </source>
</reference>
<dbReference type="PaxDb" id="3218-PP1S1_242V6.1"/>
<evidence type="ECO:0008006" key="4">
    <source>
        <dbReference type="Google" id="ProtNLM"/>
    </source>
</evidence>
<reference evidence="2" key="3">
    <citation type="submission" date="2020-12" db="UniProtKB">
        <authorList>
            <consortium name="EnsemblPlants"/>
        </authorList>
    </citation>
    <scope>IDENTIFICATION</scope>
</reference>
<dbReference type="Proteomes" id="UP000006727">
    <property type="component" value="Chromosome 3"/>
</dbReference>
<dbReference type="Gramene" id="Pp3c3_610V3.1">
    <property type="protein sequence ID" value="PAC:32944377.CDS.1"/>
    <property type="gene ID" value="Pp3c3_610"/>
</dbReference>
<keyword evidence="3" id="KW-1185">Reference proteome</keyword>
<sequence length="107" mass="12280">MLTWQQCLMGSKLPNKRKSGVTLWTLVRGSVIWICWITRNAKVFSNEDLPKEKIKLMVWEVILDHGRTDWLRITKLIVLYPNQQGSSSHSSIDIGCHSISSDLELSL</sequence>
<name>A0A2K1KSQ1_PHYPA</name>
<proteinExistence type="predicted"/>
<accession>A0A2K1KSQ1</accession>
<protein>
    <recommendedName>
        <fullName evidence="4">Reverse transcriptase zinc-binding domain-containing protein</fullName>
    </recommendedName>
</protein>
<reference evidence="1 3" key="1">
    <citation type="journal article" date="2008" name="Science">
        <title>The Physcomitrella genome reveals evolutionary insights into the conquest of land by plants.</title>
        <authorList>
            <person name="Rensing S."/>
            <person name="Lang D."/>
            <person name="Zimmer A."/>
            <person name="Terry A."/>
            <person name="Salamov A."/>
            <person name="Shapiro H."/>
            <person name="Nishiyama T."/>
            <person name="Perroud P.-F."/>
            <person name="Lindquist E."/>
            <person name="Kamisugi Y."/>
            <person name="Tanahashi T."/>
            <person name="Sakakibara K."/>
            <person name="Fujita T."/>
            <person name="Oishi K."/>
            <person name="Shin-I T."/>
            <person name="Kuroki Y."/>
            <person name="Toyoda A."/>
            <person name="Suzuki Y."/>
            <person name="Hashimoto A."/>
            <person name="Yamaguchi K."/>
            <person name="Sugano A."/>
            <person name="Kohara Y."/>
            <person name="Fujiyama A."/>
            <person name="Anterola A."/>
            <person name="Aoki S."/>
            <person name="Ashton N."/>
            <person name="Barbazuk W.B."/>
            <person name="Barker E."/>
            <person name="Bennetzen J."/>
            <person name="Bezanilla M."/>
            <person name="Blankenship R."/>
            <person name="Cho S.H."/>
            <person name="Dutcher S."/>
            <person name="Estelle M."/>
            <person name="Fawcett J.A."/>
            <person name="Gundlach H."/>
            <person name="Hanada K."/>
            <person name="Heyl A."/>
            <person name="Hicks K.A."/>
            <person name="Hugh J."/>
            <person name="Lohr M."/>
            <person name="Mayer K."/>
            <person name="Melkozernov A."/>
            <person name="Murata T."/>
            <person name="Nelson D."/>
            <person name="Pils B."/>
            <person name="Prigge M."/>
            <person name="Reiss B."/>
            <person name="Renner T."/>
            <person name="Rombauts S."/>
            <person name="Rushton P."/>
            <person name="Sanderfoot A."/>
            <person name="Schween G."/>
            <person name="Shiu S.-H."/>
            <person name="Stueber K."/>
            <person name="Theodoulou F.L."/>
            <person name="Tu H."/>
            <person name="Van de Peer Y."/>
            <person name="Verrier P.J."/>
            <person name="Waters E."/>
            <person name="Wood A."/>
            <person name="Yang L."/>
            <person name="Cove D."/>
            <person name="Cuming A."/>
            <person name="Hasebe M."/>
            <person name="Lucas S."/>
            <person name="Mishler D.B."/>
            <person name="Reski R."/>
            <person name="Grigoriev I."/>
            <person name="Quatrano R.S."/>
            <person name="Boore J.L."/>
        </authorList>
    </citation>
    <scope>NUCLEOTIDE SEQUENCE [LARGE SCALE GENOMIC DNA]</scope>
    <source>
        <strain evidence="2 3">cv. Gransden 2004</strain>
    </source>
</reference>
<evidence type="ECO:0000313" key="3">
    <source>
        <dbReference type="Proteomes" id="UP000006727"/>
    </source>
</evidence>
<organism evidence="1">
    <name type="scientific">Physcomitrium patens</name>
    <name type="common">Spreading-leaved earth moss</name>
    <name type="synonym">Physcomitrella patens</name>
    <dbReference type="NCBI Taxonomy" id="3218"/>
    <lineage>
        <taxon>Eukaryota</taxon>
        <taxon>Viridiplantae</taxon>
        <taxon>Streptophyta</taxon>
        <taxon>Embryophyta</taxon>
        <taxon>Bryophyta</taxon>
        <taxon>Bryophytina</taxon>
        <taxon>Bryopsida</taxon>
        <taxon>Funariidae</taxon>
        <taxon>Funariales</taxon>
        <taxon>Funariaceae</taxon>
        <taxon>Physcomitrium</taxon>
    </lineage>
</organism>
<evidence type="ECO:0000313" key="2">
    <source>
        <dbReference type="EnsemblPlants" id="PAC:32944377.CDS.1"/>
    </source>
</evidence>